<accession>A0A139X4T4</accession>
<evidence type="ECO:0000313" key="2">
    <source>
        <dbReference type="Proteomes" id="UP000076925"/>
    </source>
</evidence>
<comment type="caution">
    <text evidence="1">The sequence shown here is derived from an EMBL/GenBank/DDBJ whole genome shotgun (WGS) entry which is preliminary data.</text>
</comment>
<sequence length="62" mass="7206">MKFYDNCLYIHVRRKLAALWLVSDQPCGAHRSSCMSGGLRAPHYKKRWEIFLFGSPLPKVKP</sequence>
<dbReference type="Proteomes" id="UP000076925">
    <property type="component" value="Unassembled WGS sequence"/>
</dbReference>
<keyword evidence="2" id="KW-1185">Reference proteome</keyword>
<organism evidence="1 2">
    <name type="scientific">Scytonema hofmannii PCC 7110</name>
    <dbReference type="NCBI Taxonomy" id="128403"/>
    <lineage>
        <taxon>Bacteria</taxon>
        <taxon>Bacillati</taxon>
        <taxon>Cyanobacteriota</taxon>
        <taxon>Cyanophyceae</taxon>
        <taxon>Nostocales</taxon>
        <taxon>Scytonemataceae</taxon>
        <taxon>Scytonema</taxon>
    </lineage>
</organism>
<dbReference type="EMBL" id="ANNX02000033">
    <property type="protein sequence ID" value="KYC39717.1"/>
    <property type="molecule type" value="Genomic_DNA"/>
</dbReference>
<reference evidence="1 2" key="1">
    <citation type="journal article" date="2013" name="Genome Biol. Evol.">
        <title>Genomes of Stigonematalean cyanobacteria (subsection V) and the evolution of oxygenic photosynthesis from prokaryotes to plastids.</title>
        <authorList>
            <person name="Dagan T."/>
            <person name="Roettger M."/>
            <person name="Stucken K."/>
            <person name="Landan G."/>
            <person name="Koch R."/>
            <person name="Major P."/>
            <person name="Gould S.B."/>
            <person name="Goremykin V.V."/>
            <person name="Rippka R."/>
            <person name="Tandeau de Marsac N."/>
            <person name="Gugger M."/>
            <person name="Lockhart P.J."/>
            <person name="Allen J.F."/>
            <person name="Brune I."/>
            <person name="Maus I."/>
            <person name="Puhler A."/>
            <person name="Martin W.F."/>
        </authorList>
    </citation>
    <scope>NUCLEOTIDE SEQUENCE [LARGE SCALE GENOMIC DNA]</scope>
    <source>
        <strain evidence="1 2">PCC 7110</strain>
    </source>
</reference>
<name>A0A139X4T4_9CYAN</name>
<protein>
    <submittedName>
        <fullName evidence="1">Uncharacterized protein</fullName>
    </submittedName>
</protein>
<dbReference type="AlphaFoldDB" id="A0A139X4T4"/>
<evidence type="ECO:0000313" key="1">
    <source>
        <dbReference type="EMBL" id="KYC39717.1"/>
    </source>
</evidence>
<gene>
    <name evidence="1" type="ORF">WA1_30780</name>
</gene>
<proteinExistence type="predicted"/>